<dbReference type="PANTHER" id="PTHR40265">
    <property type="entry name" value="BLL2707 PROTEIN"/>
    <property type="match status" value="1"/>
</dbReference>
<dbReference type="RefSeq" id="WP_100161265.1">
    <property type="nucleotide sequence ID" value="NZ_PGTB01000005.1"/>
</dbReference>
<gene>
    <name evidence="2" type="ORF">CVM52_03770</name>
</gene>
<evidence type="ECO:0000313" key="3">
    <source>
        <dbReference type="Proteomes" id="UP000231553"/>
    </source>
</evidence>
<dbReference type="Proteomes" id="UP000231553">
    <property type="component" value="Unassembled WGS sequence"/>
</dbReference>
<dbReference type="PROSITE" id="PS51819">
    <property type="entry name" value="VOC"/>
    <property type="match status" value="1"/>
</dbReference>
<protein>
    <submittedName>
        <fullName evidence="2">VOC family protein</fullName>
    </submittedName>
</protein>
<dbReference type="InterPro" id="IPR029068">
    <property type="entry name" value="Glyas_Bleomycin-R_OHBP_Dase"/>
</dbReference>
<dbReference type="SUPFAM" id="SSF54593">
    <property type="entry name" value="Glyoxalase/Bleomycin resistance protein/Dihydroxybiphenyl dioxygenase"/>
    <property type="match status" value="1"/>
</dbReference>
<dbReference type="AlphaFoldDB" id="A0A2M8J5M3"/>
<reference evidence="2 3" key="1">
    <citation type="journal article" date="2018" name="Int. J. Syst. Evol. Microbiol.">
        <title>Pseudooceanicola lipolyticus sp. nov., a marine alphaproteobacterium, reclassification of Oceanicola flagellatus as Pseudooceanicola flagellatus comb. nov. and emended description of the genus Pseudooceanicola.</title>
        <authorList>
            <person name="Huang M.-M."/>
            <person name="Guo L.-L."/>
            <person name="Wu Y.-H."/>
            <person name="Lai Q.-L."/>
            <person name="Shao Z.-Z."/>
            <person name="Wang C.-S."/>
            <person name="Wu M."/>
            <person name="Xu X.-W."/>
        </authorList>
    </citation>
    <scope>NUCLEOTIDE SEQUENCE [LARGE SCALE GENOMIC DNA]</scope>
    <source>
        <strain evidence="2 3">157</strain>
    </source>
</reference>
<evidence type="ECO:0000259" key="1">
    <source>
        <dbReference type="PROSITE" id="PS51819"/>
    </source>
</evidence>
<dbReference type="OrthoDB" id="9812467at2"/>
<dbReference type="Gene3D" id="3.10.180.10">
    <property type="entry name" value="2,3-Dihydroxybiphenyl 1,2-Dioxygenase, domain 1"/>
    <property type="match status" value="1"/>
</dbReference>
<dbReference type="InterPro" id="IPR025870">
    <property type="entry name" value="Glyoxalase-like_dom"/>
</dbReference>
<dbReference type="InterPro" id="IPR037523">
    <property type="entry name" value="VOC_core"/>
</dbReference>
<organism evidence="2 3">
    <name type="scientific">Pseudooceanicola lipolyticus</name>
    <dbReference type="NCBI Taxonomy" id="2029104"/>
    <lineage>
        <taxon>Bacteria</taxon>
        <taxon>Pseudomonadati</taxon>
        <taxon>Pseudomonadota</taxon>
        <taxon>Alphaproteobacteria</taxon>
        <taxon>Rhodobacterales</taxon>
        <taxon>Paracoccaceae</taxon>
        <taxon>Pseudooceanicola</taxon>
    </lineage>
</organism>
<proteinExistence type="predicted"/>
<name>A0A2M8J5M3_9RHOB</name>
<dbReference type="Pfam" id="PF13468">
    <property type="entry name" value="Glyoxalase_3"/>
    <property type="match status" value="1"/>
</dbReference>
<keyword evidence="3" id="KW-1185">Reference proteome</keyword>
<comment type="caution">
    <text evidence="2">The sequence shown here is derived from an EMBL/GenBank/DDBJ whole genome shotgun (WGS) entry which is preliminary data.</text>
</comment>
<sequence>MSHPVKGIDHCFALVNDLDAAAAQYAALGFTLSPRGLHSATKGTANYTIMFPQDYFELLGILKPTELNASRRSTLATMGQGLHAIACRIDNAEAAAEALAELGIATQGLGSFSRPVPLPDGSEGTAAFSTVSFTPDDTPLGMVFMCQHKTRDTVWIPELLDHANTACGLGAVLAISETPEADALRFQRLWAEGSVSTEDGLTTIATGPNSAPLILATPARMATLYPGLDLSATTKGAFTALRVKVRDLEAVKKCLSSAGIDASESASGLAVGPEFAAGVLVEFVHE</sequence>
<evidence type="ECO:0000313" key="2">
    <source>
        <dbReference type="EMBL" id="PJE38078.1"/>
    </source>
</evidence>
<feature type="domain" description="VOC" evidence="1">
    <location>
        <begin position="7"/>
        <end position="145"/>
    </location>
</feature>
<dbReference type="EMBL" id="PGTB01000005">
    <property type="protein sequence ID" value="PJE38078.1"/>
    <property type="molecule type" value="Genomic_DNA"/>
</dbReference>
<dbReference type="PANTHER" id="PTHR40265:SF1">
    <property type="entry name" value="GLYOXALASE-LIKE DOMAIN-CONTAINING PROTEIN"/>
    <property type="match status" value="1"/>
</dbReference>
<accession>A0A2M8J5M3</accession>